<organism evidence="12 13">
    <name type="scientific">Nitratidesulfovibrio liaohensis</name>
    <dbReference type="NCBI Taxonomy" id="2604158"/>
    <lineage>
        <taxon>Bacteria</taxon>
        <taxon>Pseudomonadati</taxon>
        <taxon>Thermodesulfobacteriota</taxon>
        <taxon>Desulfovibrionia</taxon>
        <taxon>Desulfovibrionales</taxon>
        <taxon>Desulfovibrionaceae</taxon>
        <taxon>Nitratidesulfovibrio</taxon>
    </lineage>
</organism>
<reference evidence="12" key="1">
    <citation type="submission" date="2023-09" db="EMBL/GenBank/DDBJ databases">
        <authorList>
            <consortium name="CW5 consortium"/>
            <person name="Lu C.-W."/>
        </authorList>
    </citation>
    <scope>NUCLEOTIDE SEQUENCE</scope>
    <source>
        <strain evidence="12">KPS</strain>
    </source>
</reference>
<keyword evidence="11" id="KW-0479">Metal-binding</keyword>
<evidence type="ECO:0000256" key="2">
    <source>
        <dbReference type="ARBA" id="ARBA00012154"/>
    </source>
</evidence>
<keyword evidence="7 11" id="KW-0418">Kinase</keyword>
<evidence type="ECO:0000256" key="11">
    <source>
        <dbReference type="HAMAP-Rule" id="MF_00109"/>
    </source>
</evidence>
<dbReference type="PROSITE" id="PS01128">
    <property type="entry name" value="SHIKIMATE_KINASE"/>
    <property type="match status" value="1"/>
</dbReference>
<evidence type="ECO:0000256" key="7">
    <source>
        <dbReference type="ARBA" id="ARBA00022777"/>
    </source>
</evidence>
<keyword evidence="11" id="KW-0460">Magnesium</keyword>
<comment type="pathway">
    <text evidence="1 11">Metabolic intermediate biosynthesis; chorismate biosynthesis; chorismate from D-erythrose 4-phosphate and phosphoenolpyruvate: step 5/7.</text>
</comment>
<keyword evidence="13" id="KW-1185">Reference proteome</keyword>
<dbReference type="CDD" id="cd00464">
    <property type="entry name" value="SK"/>
    <property type="match status" value="1"/>
</dbReference>
<comment type="similarity">
    <text evidence="11">Belongs to the shikimate kinase family.</text>
</comment>
<dbReference type="HAMAP" id="MF_00109">
    <property type="entry name" value="Shikimate_kinase"/>
    <property type="match status" value="1"/>
</dbReference>
<evidence type="ECO:0000256" key="6">
    <source>
        <dbReference type="ARBA" id="ARBA00022741"/>
    </source>
</evidence>
<sequence length="177" mass="19059">MNDHTRPVRRVYLVGPRASGKTTVGKALAARAGWNFEDTDATVTATAGMTVEQTVEREGWEGFRRRETEALRATLGHDGLVVATGGGMVLAEENRRMLRDGGLVVYLCGSVDMLAGRLARAPLAAQRPSLTGRPITDEVAEVLAARDPLYRECADVVLDAGDDLRALVERLASLLEA</sequence>
<feature type="binding site" evidence="11">
    <location>
        <position position="40"/>
    </location>
    <ligand>
        <name>substrate</name>
    </ligand>
</feature>
<protein>
    <recommendedName>
        <fullName evidence="2 11">Shikimate kinase</fullName>
        <shortName evidence="11">SK</shortName>
        <ecNumber evidence="2 11">2.7.1.71</ecNumber>
    </recommendedName>
</protein>
<dbReference type="InterPro" id="IPR000623">
    <property type="entry name" value="Shikimate_kinase/TSH1"/>
</dbReference>
<comment type="catalytic activity">
    <reaction evidence="10 11">
        <text>shikimate + ATP = 3-phosphoshikimate + ADP + H(+)</text>
        <dbReference type="Rhea" id="RHEA:13121"/>
        <dbReference type="ChEBI" id="CHEBI:15378"/>
        <dbReference type="ChEBI" id="CHEBI:30616"/>
        <dbReference type="ChEBI" id="CHEBI:36208"/>
        <dbReference type="ChEBI" id="CHEBI:145989"/>
        <dbReference type="ChEBI" id="CHEBI:456216"/>
        <dbReference type="EC" id="2.7.1.71"/>
    </reaction>
</comment>
<dbReference type="EMBL" id="CP133659">
    <property type="protein sequence ID" value="WMW67047.1"/>
    <property type="molecule type" value="Genomic_DNA"/>
</dbReference>
<comment type="function">
    <text evidence="11">Catalyzes the specific phosphorylation of the 3-hydroxyl group of shikimic acid using ATP as a cosubstrate.</text>
</comment>
<dbReference type="Proteomes" id="UP001180616">
    <property type="component" value="Chromosome"/>
</dbReference>
<keyword evidence="8 11" id="KW-0067">ATP-binding</keyword>
<evidence type="ECO:0000256" key="10">
    <source>
        <dbReference type="ARBA" id="ARBA00048567"/>
    </source>
</evidence>
<comment type="caution">
    <text evidence="11">Lacks conserved residue(s) required for the propagation of feature annotation.</text>
</comment>
<dbReference type="RefSeq" id="WP_309542881.1">
    <property type="nucleotide sequence ID" value="NZ_CP133659.1"/>
</dbReference>
<dbReference type="GO" id="GO:0004765">
    <property type="term" value="F:shikimate kinase activity"/>
    <property type="evidence" value="ECO:0007669"/>
    <property type="project" value="UniProtKB-EC"/>
</dbReference>
<evidence type="ECO:0000256" key="5">
    <source>
        <dbReference type="ARBA" id="ARBA00022679"/>
    </source>
</evidence>
<comment type="subcellular location">
    <subcellularLocation>
        <location evidence="11">Cytoplasm</location>
    </subcellularLocation>
</comment>
<keyword evidence="5 11" id="KW-0808">Transferase</keyword>
<dbReference type="EC" id="2.7.1.71" evidence="2 11"/>
<keyword evidence="3 11" id="KW-0963">Cytoplasm</keyword>
<feature type="binding site" evidence="11">
    <location>
        <position position="86"/>
    </location>
    <ligand>
        <name>substrate</name>
    </ligand>
</feature>
<dbReference type="InterPro" id="IPR023000">
    <property type="entry name" value="Shikimate_kinase_CS"/>
</dbReference>
<dbReference type="NCBIfam" id="NF002988">
    <property type="entry name" value="PRK03731.1"/>
    <property type="match status" value="1"/>
</dbReference>
<comment type="cofactor">
    <cofactor evidence="11">
        <name>Mg(2+)</name>
        <dbReference type="ChEBI" id="CHEBI:18420"/>
    </cofactor>
    <text evidence="11">Binds 1 Mg(2+) ion per subunit.</text>
</comment>
<dbReference type="SUPFAM" id="SSF52540">
    <property type="entry name" value="P-loop containing nucleoside triphosphate hydrolases"/>
    <property type="match status" value="1"/>
</dbReference>
<dbReference type="PANTHER" id="PTHR21087:SF21">
    <property type="entry name" value="SHIKIMATE KINASE 2"/>
    <property type="match status" value="1"/>
</dbReference>
<evidence type="ECO:0000256" key="9">
    <source>
        <dbReference type="ARBA" id="ARBA00023141"/>
    </source>
</evidence>
<evidence type="ECO:0000256" key="1">
    <source>
        <dbReference type="ARBA" id="ARBA00004842"/>
    </source>
</evidence>
<evidence type="ECO:0000313" key="13">
    <source>
        <dbReference type="Proteomes" id="UP001180616"/>
    </source>
</evidence>
<dbReference type="Gene3D" id="3.40.50.300">
    <property type="entry name" value="P-loop containing nucleotide triphosphate hydrolases"/>
    <property type="match status" value="1"/>
</dbReference>
<feature type="binding site" evidence="11">
    <location>
        <begin position="18"/>
        <end position="23"/>
    </location>
    <ligand>
        <name>ATP</name>
        <dbReference type="ChEBI" id="CHEBI:30616"/>
    </ligand>
</feature>
<dbReference type="PRINTS" id="PR01100">
    <property type="entry name" value="SHIKIMTKNASE"/>
</dbReference>
<accession>A0ABY9R7D6</accession>
<feature type="binding site" evidence="11">
    <location>
        <position position="64"/>
    </location>
    <ligand>
        <name>substrate</name>
    </ligand>
</feature>
<evidence type="ECO:0000256" key="8">
    <source>
        <dbReference type="ARBA" id="ARBA00022840"/>
    </source>
</evidence>
<evidence type="ECO:0000256" key="4">
    <source>
        <dbReference type="ARBA" id="ARBA00022605"/>
    </source>
</evidence>
<dbReference type="InterPro" id="IPR027417">
    <property type="entry name" value="P-loop_NTPase"/>
</dbReference>
<comment type="subunit">
    <text evidence="11">Monomer.</text>
</comment>
<name>A0ABY9R7D6_9BACT</name>
<keyword evidence="4 11" id="KW-0028">Amino-acid biosynthesis</keyword>
<feature type="binding site" evidence="11">
    <location>
        <position position="146"/>
    </location>
    <ligand>
        <name>substrate</name>
    </ligand>
</feature>
<dbReference type="Pfam" id="PF01202">
    <property type="entry name" value="SKI"/>
    <property type="match status" value="1"/>
</dbReference>
<dbReference type="PANTHER" id="PTHR21087">
    <property type="entry name" value="SHIKIMATE KINASE"/>
    <property type="match status" value="1"/>
</dbReference>
<evidence type="ECO:0000256" key="3">
    <source>
        <dbReference type="ARBA" id="ARBA00022490"/>
    </source>
</evidence>
<gene>
    <name evidence="12" type="primary">aroL</name>
    <name evidence="11" type="synonym">aroK</name>
    <name evidence="12" type="ORF">KPS_001691</name>
</gene>
<proteinExistence type="inferred from homology"/>
<feature type="binding site" evidence="11">
    <location>
        <position position="127"/>
    </location>
    <ligand>
        <name>ATP</name>
        <dbReference type="ChEBI" id="CHEBI:30616"/>
    </ligand>
</feature>
<dbReference type="InterPro" id="IPR031322">
    <property type="entry name" value="Shikimate/glucono_kinase"/>
</dbReference>
<keyword evidence="6 11" id="KW-0547">Nucleotide-binding</keyword>
<keyword evidence="9 11" id="KW-0057">Aromatic amino acid biosynthesis</keyword>
<feature type="binding site" evidence="11">
    <location>
        <position position="22"/>
    </location>
    <ligand>
        <name>Mg(2+)</name>
        <dbReference type="ChEBI" id="CHEBI:18420"/>
    </ligand>
</feature>
<evidence type="ECO:0000313" key="12">
    <source>
        <dbReference type="EMBL" id="WMW67047.1"/>
    </source>
</evidence>